<accession>A0A0S4TKL5</accession>
<dbReference type="OrthoDB" id="342647at2759"/>
<evidence type="ECO:0000313" key="1">
    <source>
        <dbReference type="EMBL" id="CUV07901.1"/>
    </source>
</evidence>
<gene>
    <name evidence="1" type="ORF">CHUDEA8_3490</name>
</gene>
<dbReference type="VEuPathDB" id="CryptoDB:CHUDEA8_3490"/>
<organism evidence="1">
    <name type="scientific">Cryptosporidium hominis</name>
    <dbReference type="NCBI Taxonomy" id="237895"/>
    <lineage>
        <taxon>Eukaryota</taxon>
        <taxon>Sar</taxon>
        <taxon>Alveolata</taxon>
        <taxon>Apicomplexa</taxon>
        <taxon>Conoidasida</taxon>
        <taxon>Coccidia</taxon>
        <taxon>Eucoccidiorida</taxon>
        <taxon>Eimeriorina</taxon>
        <taxon>Cryptosporidiidae</taxon>
        <taxon>Cryptosporidium</taxon>
    </lineage>
</organism>
<dbReference type="VEuPathDB" id="CryptoDB:ChTU502y2012_405g0230"/>
<dbReference type="VEuPathDB" id="CryptoDB:GY17_00000792"/>
<dbReference type="AlphaFoldDB" id="A0A0S4TKL5"/>
<dbReference type="Proteomes" id="UP000199752">
    <property type="component" value="Chromosome 8"/>
</dbReference>
<sequence>MQGYSGLSFGINNVKKVPISQANPVQLSNILLNVRYKAFSELSNKVYSYQSDYQYQYKYYLAKLSRYEALEHSITLKLCSMLPEVRRRIDLGSSLILQNYSDEEIYYSHYPVPHNIFMDEIPIFKEFTFFLSLRRSLLELRKKIWRLYSIIETKSSVIKLWEIEYQEAIQEKAENEYIYNLTSNDFGRNIKDYAERLKQKRFTEFRRAKEMIVLNNLENGNNEELEKIYSDDENDRIRKDDGCLILPISKRRVGLHCSIKSESPNMAYRQRITNKNSSKKGNLKGGDATCNKMNSVIPDSNVIKKELNKLPPKPEGAGL</sequence>
<name>A0A0S4TKL5_CRYHO</name>
<dbReference type="VEuPathDB" id="CryptoDB:Chro.80401"/>
<protein>
    <submittedName>
        <fullName evidence="1">Uncharacterized protein</fullName>
    </submittedName>
</protein>
<proteinExistence type="predicted"/>
<reference evidence="1" key="1">
    <citation type="submission" date="2015-08" db="EMBL/GenBank/DDBJ databases">
        <authorList>
            <person name="Babu N.S."/>
            <person name="Beckwith C.J."/>
            <person name="Beseler K.G."/>
            <person name="Brison A."/>
            <person name="Carone J.V."/>
            <person name="Caskin T.P."/>
            <person name="Diamond M."/>
            <person name="Durham M.E."/>
            <person name="Foxe J.M."/>
            <person name="Go M."/>
            <person name="Henderson B.A."/>
            <person name="Jones I.B."/>
            <person name="McGettigan J.A."/>
            <person name="Micheletti S.J."/>
            <person name="Nasrallah M.E."/>
            <person name="Ortiz D."/>
            <person name="Piller C.R."/>
            <person name="Privatt S.R."/>
            <person name="Schneider S.L."/>
            <person name="Sharp S."/>
            <person name="Smith T.C."/>
            <person name="Stanton J.D."/>
            <person name="Ullery H.E."/>
            <person name="Wilson R.J."/>
            <person name="Serrano M.G."/>
            <person name="Buck G."/>
            <person name="Lee V."/>
            <person name="Wang Y."/>
            <person name="Carvalho R."/>
            <person name="Voegtly L."/>
            <person name="Shi R."/>
            <person name="Duckworth R."/>
            <person name="Johnson A."/>
            <person name="Loviza R."/>
            <person name="Walstead R."/>
            <person name="Shah Z."/>
            <person name="Kiflezghi M."/>
            <person name="Wade K."/>
            <person name="Ball S.L."/>
            <person name="Bradley K.W."/>
            <person name="Asai D.J."/>
            <person name="Bowman C.A."/>
            <person name="Russell D.A."/>
            <person name="Pope W.H."/>
            <person name="Jacobs-Sera D."/>
            <person name="Hendrix R.W."/>
            <person name="Hatfull G.F."/>
        </authorList>
    </citation>
    <scope>NUCLEOTIDE SEQUENCE [LARGE SCALE GENOMIC DNA]</scope>
</reference>
<dbReference type="EMBL" id="LN877954">
    <property type="protein sequence ID" value="CUV07901.1"/>
    <property type="molecule type" value="Genomic_DNA"/>
</dbReference>